<feature type="domain" description="Erythromycin biosynthesis protein CIII-like C-terminal" evidence="3">
    <location>
        <begin position="251"/>
        <end position="385"/>
    </location>
</feature>
<dbReference type="InterPro" id="IPR050426">
    <property type="entry name" value="Glycosyltransferase_28"/>
</dbReference>
<dbReference type="InterPro" id="IPR002213">
    <property type="entry name" value="UDP_glucos_trans"/>
</dbReference>
<dbReference type="InterPro" id="IPR006326">
    <property type="entry name" value="UDPGT_MGT-like"/>
</dbReference>
<dbReference type="PANTHER" id="PTHR48050:SF13">
    <property type="entry name" value="STEROL 3-BETA-GLUCOSYLTRANSFERASE UGT80A2"/>
    <property type="match status" value="1"/>
</dbReference>
<dbReference type="RefSeq" id="WP_209888969.1">
    <property type="nucleotide sequence ID" value="NZ_BAAAJV010000029.1"/>
</dbReference>
<dbReference type="SUPFAM" id="SSF53756">
    <property type="entry name" value="UDP-Glycosyltransferase/glycogen phosphorylase"/>
    <property type="match status" value="1"/>
</dbReference>
<keyword evidence="5" id="KW-1185">Reference proteome</keyword>
<comment type="similarity">
    <text evidence="1">Belongs to the UDP-glycosyltransferase family.</text>
</comment>
<reference evidence="4 5" key="1">
    <citation type="submission" date="2021-03" db="EMBL/GenBank/DDBJ databases">
        <title>Sequencing the genomes of 1000 actinobacteria strains.</title>
        <authorList>
            <person name="Klenk H.-P."/>
        </authorList>
    </citation>
    <scope>NUCLEOTIDE SEQUENCE [LARGE SCALE GENOMIC DNA]</scope>
    <source>
        <strain evidence="4 5">DSM 14564</strain>
    </source>
</reference>
<sequence length="397" mass="43523">MATVYAYGPLGAGHVNPTLGIVTELVRRGHQVTYWAPQMFAERIIETGARFEPVTSTWEQLEGGPPQMHGKELIGAMGLLLDETAAMVPRLIHAPPPDLVLHDGTLAWWGRVLAHHWDVSAVETWPNFVGNEHWSMNAYTKINPLSPRFLWQILRIGRYLRSQGIRDIGSFMQGKLAAARLVTIPRAFQYAGDTFTGWDFVGPALTQRSFQTDWTPPAGDLPVLLVALGTGYNAQPDFFRMMISSAAARPWHVVLAIGDQVDPDGLGSVPDNVEVHEQVPQLAVLRHARAFVTHAGMGSTMEGIDHQVPMVAVPQMAEQRAKADRIAELGLGRALSPENLDASSLWAAVDAVAEDPDVHRRLARMREECVAAGGAPRAAEVIEQVLDTHGTDSRTDR</sequence>
<evidence type="ECO:0000313" key="5">
    <source>
        <dbReference type="Proteomes" id="UP000698222"/>
    </source>
</evidence>
<gene>
    <name evidence="4" type="ORF">JOF44_001354</name>
</gene>
<dbReference type="NCBIfam" id="TIGR01426">
    <property type="entry name" value="MGT"/>
    <property type="match status" value="1"/>
</dbReference>
<dbReference type="PANTHER" id="PTHR48050">
    <property type="entry name" value="STEROL 3-BETA-GLUCOSYLTRANSFERASE"/>
    <property type="match status" value="1"/>
</dbReference>
<evidence type="ECO:0000256" key="1">
    <source>
        <dbReference type="ARBA" id="ARBA00009995"/>
    </source>
</evidence>
<comment type="caution">
    <text evidence="4">The sequence shown here is derived from an EMBL/GenBank/DDBJ whole genome shotgun (WGS) entry which is preliminary data.</text>
</comment>
<dbReference type="Pfam" id="PF06722">
    <property type="entry name" value="EryCIII-like_C"/>
    <property type="match status" value="1"/>
</dbReference>
<keyword evidence="2" id="KW-0808">Transferase</keyword>
<dbReference type="Gene3D" id="3.40.50.2000">
    <property type="entry name" value="Glycogen Phosphorylase B"/>
    <property type="match status" value="2"/>
</dbReference>
<dbReference type="Proteomes" id="UP000698222">
    <property type="component" value="Unassembled WGS sequence"/>
</dbReference>
<name>A0ABS4YI10_9MICO</name>
<dbReference type="CDD" id="cd03784">
    <property type="entry name" value="GT1_Gtf-like"/>
    <property type="match status" value="1"/>
</dbReference>
<evidence type="ECO:0000259" key="3">
    <source>
        <dbReference type="Pfam" id="PF06722"/>
    </source>
</evidence>
<dbReference type="InterPro" id="IPR010610">
    <property type="entry name" value="EryCIII-like_C"/>
</dbReference>
<proteinExistence type="inferred from homology"/>
<organism evidence="4 5">
    <name type="scientific">Brachybacterium fresconis</name>
    <dbReference type="NCBI Taxonomy" id="173363"/>
    <lineage>
        <taxon>Bacteria</taxon>
        <taxon>Bacillati</taxon>
        <taxon>Actinomycetota</taxon>
        <taxon>Actinomycetes</taxon>
        <taxon>Micrococcales</taxon>
        <taxon>Dermabacteraceae</taxon>
        <taxon>Brachybacterium</taxon>
    </lineage>
</organism>
<evidence type="ECO:0000256" key="2">
    <source>
        <dbReference type="ARBA" id="ARBA00022679"/>
    </source>
</evidence>
<dbReference type="EMBL" id="JAGIOC010000001">
    <property type="protein sequence ID" value="MBP2408451.1"/>
    <property type="molecule type" value="Genomic_DNA"/>
</dbReference>
<accession>A0ABS4YI10</accession>
<evidence type="ECO:0000313" key="4">
    <source>
        <dbReference type="EMBL" id="MBP2408451.1"/>
    </source>
</evidence>
<protein>
    <submittedName>
        <fullName evidence="4">MGT family glycosyltransferase</fullName>
    </submittedName>
</protein>